<sequence length="231" mass="26754">MIISTNSPYFAPYPGFFQKAFLADVFIILDTVQFPRGTTWISRNRFKNDQGSLWMTIPVWKKGLGIQRISDVRICHEGHWAKKHLASLKQAYRHAPYFEDHRAFIEKIFPFPFEKLVDLNLEIIRYLMDVLDIKTEVILLSETGIEASGDQLLIEISRHFGVSKFLSQQCAQKYLSTYLFDHAGIELRFFKPPALIYPQLWGEFIGNLSVFDLIFNCGPKSKELLTQSLAQ</sequence>
<evidence type="ECO:0000313" key="1">
    <source>
        <dbReference type="EMBL" id="KKM23226.1"/>
    </source>
</evidence>
<evidence type="ECO:0008006" key="2">
    <source>
        <dbReference type="Google" id="ProtNLM"/>
    </source>
</evidence>
<name>A0A0F9I6I3_9ZZZZ</name>
<gene>
    <name evidence="1" type="ORF">LCGC14_1617380</name>
</gene>
<dbReference type="AlphaFoldDB" id="A0A0F9I6I3"/>
<comment type="caution">
    <text evidence="1">The sequence shown here is derived from an EMBL/GenBank/DDBJ whole genome shotgun (WGS) entry which is preliminary data.</text>
</comment>
<reference evidence="1" key="1">
    <citation type="journal article" date="2015" name="Nature">
        <title>Complex archaea that bridge the gap between prokaryotes and eukaryotes.</title>
        <authorList>
            <person name="Spang A."/>
            <person name="Saw J.H."/>
            <person name="Jorgensen S.L."/>
            <person name="Zaremba-Niedzwiedzka K."/>
            <person name="Martijn J."/>
            <person name="Lind A.E."/>
            <person name="van Eijk R."/>
            <person name="Schleper C."/>
            <person name="Guy L."/>
            <person name="Ettema T.J."/>
        </authorList>
    </citation>
    <scope>NUCLEOTIDE SEQUENCE</scope>
</reference>
<dbReference type="EMBL" id="LAZR01013171">
    <property type="protein sequence ID" value="KKM23226.1"/>
    <property type="molecule type" value="Genomic_DNA"/>
</dbReference>
<organism evidence="1">
    <name type="scientific">marine sediment metagenome</name>
    <dbReference type="NCBI Taxonomy" id="412755"/>
    <lineage>
        <taxon>unclassified sequences</taxon>
        <taxon>metagenomes</taxon>
        <taxon>ecological metagenomes</taxon>
    </lineage>
</organism>
<accession>A0A0F9I6I3</accession>
<proteinExistence type="predicted"/>
<protein>
    <recommendedName>
        <fullName evidence="2">WbqC-like family protein</fullName>
    </recommendedName>
</protein>
<dbReference type="InterPro" id="IPR014985">
    <property type="entry name" value="WbqC"/>
</dbReference>
<dbReference type="Pfam" id="PF08889">
    <property type="entry name" value="WbqC"/>
    <property type="match status" value="1"/>
</dbReference>